<dbReference type="Proteomes" id="UP000554342">
    <property type="component" value="Unassembled WGS sequence"/>
</dbReference>
<proteinExistence type="predicted"/>
<feature type="region of interest" description="Disordered" evidence="1">
    <location>
        <begin position="54"/>
        <end position="90"/>
    </location>
</feature>
<sequence length="250" mass="25900">MTRIIAIIVTIAGALALTGCDGASHRASSGSASITVAETALTDNPGIAAALQNPVMTDSSLSDKSNDTAIRPPDRPRADTVPADRAAPGPEATIDTAQLMKAPPPVTSGTCHQCQVARNSLTLGALAAQQPDERAAGCAADLRYSASWTLHLPKGAPLFPDARVTEAAGTDKGVCALRVASFWTATPMKTVLDWYYTRAKNAGYNAEHRAIGQEHILSGMRKGDDSSYALFLKPRSGGGTEIDLVASGGS</sequence>
<evidence type="ECO:0000313" key="2">
    <source>
        <dbReference type="EMBL" id="MBB5719454.1"/>
    </source>
</evidence>
<feature type="compositionally biased region" description="Polar residues" evidence="1">
    <location>
        <begin position="54"/>
        <end position="63"/>
    </location>
</feature>
<dbReference type="PROSITE" id="PS51257">
    <property type="entry name" value="PROKAR_LIPOPROTEIN"/>
    <property type="match status" value="1"/>
</dbReference>
<accession>A0A840Z138</accession>
<evidence type="ECO:0008006" key="4">
    <source>
        <dbReference type="Google" id="ProtNLM"/>
    </source>
</evidence>
<gene>
    <name evidence="2" type="ORF">FHR23_002395</name>
</gene>
<evidence type="ECO:0000256" key="1">
    <source>
        <dbReference type="SAM" id="MobiDB-lite"/>
    </source>
</evidence>
<evidence type="ECO:0000313" key="3">
    <source>
        <dbReference type="Proteomes" id="UP000554342"/>
    </source>
</evidence>
<keyword evidence="3" id="KW-1185">Reference proteome</keyword>
<dbReference type="RefSeq" id="WP_184004205.1">
    <property type="nucleotide sequence ID" value="NZ_BAABIF010000001.1"/>
</dbReference>
<dbReference type="AlphaFoldDB" id="A0A840Z138"/>
<comment type="caution">
    <text evidence="2">The sequence shown here is derived from an EMBL/GenBank/DDBJ whole genome shotgun (WGS) entry which is preliminary data.</text>
</comment>
<reference evidence="2 3" key="1">
    <citation type="submission" date="2020-08" db="EMBL/GenBank/DDBJ databases">
        <title>Genomic Encyclopedia of Type Strains, Phase IV (KMG-IV): sequencing the most valuable type-strain genomes for metagenomic binning, comparative biology and taxonomic classification.</title>
        <authorList>
            <person name="Goeker M."/>
        </authorList>
    </citation>
    <scope>NUCLEOTIDE SEQUENCE [LARGE SCALE GENOMIC DNA]</scope>
    <source>
        <strain evidence="2 3">DSM 27203</strain>
    </source>
</reference>
<name>A0A840Z138_9SPHN</name>
<dbReference type="EMBL" id="JACIJI010000004">
    <property type="protein sequence ID" value="MBB5719454.1"/>
    <property type="molecule type" value="Genomic_DNA"/>
</dbReference>
<protein>
    <recommendedName>
        <fullName evidence="4">Lipoprotein</fullName>
    </recommendedName>
</protein>
<organism evidence="2 3">
    <name type="scientific">Stakelama sediminis</name>
    <dbReference type="NCBI Taxonomy" id="463200"/>
    <lineage>
        <taxon>Bacteria</taxon>
        <taxon>Pseudomonadati</taxon>
        <taxon>Pseudomonadota</taxon>
        <taxon>Alphaproteobacteria</taxon>
        <taxon>Sphingomonadales</taxon>
        <taxon>Sphingomonadaceae</taxon>
        <taxon>Stakelama</taxon>
    </lineage>
</organism>